<evidence type="ECO:0000313" key="3">
    <source>
        <dbReference type="EMBL" id="MBC5991949.1"/>
    </source>
</evidence>
<dbReference type="InterPro" id="IPR050471">
    <property type="entry name" value="AB_hydrolase"/>
</dbReference>
<protein>
    <submittedName>
        <fullName evidence="3">Alpha/beta hydrolase</fullName>
    </submittedName>
</protein>
<evidence type="ECO:0000256" key="1">
    <source>
        <dbReference type="ARBA" id="ARBA00038128"/>
    </source>
</evidence>
<comment type="similarity">
    <text evidence="1">Belongs to the AB hydrolase superfamily. Bacterial non-heme haloperoxidase / perhydrolase family.</text>
</comment>
<evidence type="ECO:0000313" key="4">
    <source>
        <dbReference type="Proteomes" id="UP000603640"/>
    </source>
</evidence>
<name>A0A923N4Y7_9BACT</name>
<evidence type="ECO:0000259" key="2">
    <source>
        <dbReference type="Pfam" id="PF00561"/>
    </source>
</evidence>
<dbReference type="Pfam" id="PF00561">
    <property type="entry name" value="Abhydrolase_1"/>
    <property type="match status" value="1"/>
</dbReference>
<organism evidence="3 4">
    <name type="scientific">Pontibacter cellulosilyticus</name>
    <dbReference type="NCBI Taxonomy" id="1720253"/>
    <lineage>
        <taxon>Bacteria</taxon>
        <taxon>Pseudomonadati</taxon>
        <taxon>Bacteroidota</taxon>
        <taxon>Cytophagia</taxon>
        <taxon>Cytophagales</taxon>
        <taxon>Hymenobacteraceae</taxon>
        <taxon>Pontibacter</taxon>
    </lineage>
</organism>
<proteinExistence type="inferred from homology"/>
<dbReference type="Proteomes" id="UP000603640">
    <property type="component" value="Unassembled WGS sequence"/>
</dbReference>
<dbReference type="GO" id="GO:0016787">
    <property type="term" value="F:hydrolase activity"/>
    <property type="evidence" value="ECO:0007669"/>
    <property type="project" value="UniProtKB-KW"/>
</dbReference>
<dbReference type="InterPro" id="IPR000639">
    <property type="entry name" value="Epox_hydrolase-like"/>
</dbReference>
<keyword evidence="3" id="KW-0378">Hydrolase</keyword>
<sequence>MPFIETEDIQRGENVYLNYQDYGDGQPVILIHGWPLSHKMWENQVQAIVDAGFRCIAYDRRGFGDSDLPWLNYDYTSLAQDLRALIEQLDLRHCVLVGFSMGGGEVVRYLSMFGNDRIDKAILVSSIIPIVKKTDDNPDGVPEDKLDEIMEALRTKRVTFLAEFSKQFYNYSDNKKKVSEEQLKYDWAITSAASPRATIETAKAWANTDFRQELRNVNVPTLIIHGDADNIVPIETSSEQSSKEIRNNKYIKIKDAPHGLFLTHKEELNNAIIDFLRQ</sequence>
<dbReference type="AlphaFoldDB" id="A0A923N4Y7"/>
<keyword evidence="4" id="KW-1185">Reference proteome</keyword>
<dbReference type="PRINTS" id="PR00412">
    <property type="entry name" value="EPOXHYDRLASE"/>
</dbReference>
<gene>
    <name evidence="3" type="ORF">H8S84_03770</name>
</gene>
<feature type="domain" description="AB hydrolase-1" evidence="2">
    <location>
        <begin position="27"/>
        <end position="264"/>
    </location>
</feature>
<dbReference type="Gene3D" id="3.40.50.1820">
    <property type="entry name" value="alpha/beta hydrolase"/>
    <property type="match status" value="1"/>
</dbReference>
<dbReference type="SUPFAM" id="SSF53474">
    <property type="entry name" value="alpha/beta-Hydrolases"/>
    <property type="match status" value="1"/>
</dbReference>
<dbReference type="PANTHER" id="PTHR43433">
    <property type="entry name" value="HYDROLASE, ALPHA/BETA FOLD FAMILY PROTEIN"/>
    <property type="match status" value="1"/>
</dbReference>
<dbReference type="InterPro" id="IPR029058">
    <property type="entry name" value="AB_hydrolase_fold"/>
</dbReference>
<dbReference type="RefSeq" id="WP_187065920.1">
    <property type="nucleotide sequence ID" value="NZ_JACRVF010000001.1"/>
</dbReference>
<dbReference type="PANTHER" id="PTHR43433:SF4">
    <property type="entry name" value="NON-HEME CHLOROPEROXIDASE-RELATED"/>
    <property type="match status" value="1"/>
</dbReference>
<dbReference type="EMBL" id="JACRVF010000001">
    <property type="protein sequence ID" value="MBC5991949.1"/>
    <property type="molecule type" value="Genomic_DNA"/>
</dbReference>
<dbReference type="InterPro" id="IPR000073">
    <property type="entry name" value="AB_hydrolase_1"/>
</dbReference>
<comment type="caution">
    <text evidence="3">The sequence shown here is derived from an EMBL/GenBank/DDBJ whole genome shotgun (WGS) entry which is preliminary data.</text>
</comment>
<reference evidence="3" key="1">
    <citation type="submission" date="2020-08" db="EMBL/GenBank/DDBJ databases">
        <title>Pontibacter sp. SD6 16S ribosomal RNA gene Genome sequencing and assembly.</title>
        <authorList>
            <person name="Kang M."/>
        </authorList>
    </citation>
    <scope>NUCLEOTIDE SEQUENCE</scope>
    <source>
        <strain evidence="3">SD6</strain>
    </source>
</reference>
<accession>A0A923N4Y7</accession>
<dbReference type="FunFam" id="3.40.50.1820:FF:000205">
    <property type="entry name" value="Non-haem bromoperoxidase BPO-A2"/>
    <property type="match status" value="1"/>
</dbReference>
<dbReference type="PRINTS" id="PR00111">
    <property type="entry name" value="ABHYDROLASE"/>
</dbReference>